<comment type="caution">
    <text evidence="6">The sequence shown here is derived from an EMBL/GenBank/DDBJ whole genome shotgun (WGS) entry which is preliminary data.</text>
</comment>
<feature type="domain" description="FdhE C-terminal" evidence="5">
    <location>
        <begin position="214"/>
        <end position="292"/>
    </location>
</feature>
<keyword evidence="7" id="KW-1185">Reference proteome</keyword>
<dbReference type="InterPro" id="IPR056797">
    <property type="entry name" value="FdhE_central"/>
</dbReference>
<dbReference type="EMBL" id="JALDYZ010000001">
    <property type="protein sequence ID" value="MDI7920488.1"/>
    <property type="molecule type" value="Genomic_DNA"/>
</dbReference>
<accession>A0AAE3U1P6</accession>
<dbReference type="AlphaFoldDB" id="A0AAE3U1P6"/>
<comment type="subcellular location">
    <subcellularLocation>
        <location evidence="2">Cytoplasm</location>
    </subcellularLocation>
</comment>
<dbReference type="Gene3D" id="3.90.1670.10">
    <property type="entry name" value="FdhE-like domain"/>
    <property type="match status" value="1"/>
</dbReference>
<dbReference type="InterPro" id="IPR006452">
    <property type="entry name" value="Formate_DH_accessory"/>
</dbReference>
<dbReference type="PIRSF" id="PIRSF018296">
    <property type="entry name" value="Format_dh_formtn"/>
    <property type="match status" value="1"/>
</dbReference>
<dbReference type="PANTHER" id="PTHR37689:SF1">
    <property type="entry name" value="PROTEIN FDHE"/>
    <property type="match status" value="1"/>
</dbReference>
<evidence type="ECO:0000259" key="3">
    <source>
        <dbReference type="Pfam" id="PF04216"/>
    </source>
</evidence>
<dbReference type="InterPro" id="IPR056796">
    <property type="entry name" value="FdhE_C"/>
</dbReference>
<keyword evidence="1 2" id="KW-0963">Cytoplasm</keyword>
<evidence type="ECO:0000313" key="7">
    <source>
        <dbReference type="Proteomes" id="UP001161580"/>
    </source>
</evidence>
<gene>
    <name evidence="2 6" type="primary">fdhE</name>
    <name evidence="6" type="ORF">MRS75_00150</name>
</gene>
<organism evidence="6 7">
    <name type="scientific">Ferirhizobium litorale</name>
    <dbReference type="NCBI Taxonomy" id="2927786"/>
    <lineage>
        <taxon>Bacteria</taxon>
        <taxon>Pseudomonadati</taxon>
        <taxon>Pseudomonadota</taxon>
        <taxon>Alphaproteobacteria</taxon>
        <taxon>Hyphomicrobiales</taxon>
        <taxon>Rhizobiaceae</taxon>
        <taxon>Ferirhizobium</taxon>
    </lineage>
</organism>
<sequence>MIGRISKAPFALTPDPGKLFKERVARLEILAKDAHLGPYLTFLAGIARIQGELASSLSALEPVPVDQVERARENAMPPIDRAAIVQSQDCRRTLLRFLEAVGALEMPPTASQALAQLREADEETMDWMIDNVLADDLPVESLAHHLFVAAAIQVHAARLAATLDANGLVPVRVGVCPACGGKPVASIVVGVQGVEGARYGCCSCCSTMWNEVRIKCLACGSTKGVGYRAVETGTDEATVKAEVCDSCHSWVKILYQNKNPSLEAVADDVASLGLDLLMKDTEYKRAGFNPFLVGY</sequence>
<dbReference type="InterPro" id="IPR024064">
    <property type="entry name" value="FdhE-like_sf"/>
</dbReference>
<dbReference type="SUPFAM" id="SSF144020">
    <property type="entry name" value="FdhE-like"/>
    <property type="match status" value="1"/>
</dbReference>
<dbReference type="CDD" id="cd16341">
    <property type="entry name" value="FdhE"/>
    <property type="match status" value="1"/>
</dbReference>
<feature type="domain" description="FdhE central" evidence="4">
    <location>
        <begin position="175"/>
        <end position="213"/>
    </location>
</feature>
<dbReference type="GO" id="GO:0051604">
    <property type="term" value="P:protein maturation"/>
    <property type="evidence" value="ECO:0007669"/>
    <property type="project" value="TreeGrafter"/>
</dbReference>
<dbReference type="PANTHER" id="PTHR37689">
    <property type="entry name" value="PROTEIN FDHE"/>
    <property type="match status" value="1"/>
</dbReference>
<dbReference type="HAMAP" id="MF_00611">
    <property type="entry name" value="FdeH"/>
    <property type="match status" value="1"/>
</dbReference>
<dbReference type="InterPro" id="IPR056774">
    <property type="entry name" value="FdhE_N"/>
</dbReference>
<reference evidence="6" key="1">
    <citation type="submission" date="2022-03" db="EMBL/GenBank/DDBJ databases">
        <title>Fererhizobium litorale gen. nov., sp. nov., isolated from sandy sediments of the Sea of Japan seashore.</title>
        <authorList>
            <person name="Romanenko L."/>
            <person name="Kurilenko V."/>
            <person name="Otstavnykh N."/>
            <person name="Svetashev V."/>
            <person name="Tekutyeva L."/>
            <person name="Isaeva M."/>
            <person name="Mikhailov V."/>
        </authorList>
    </citation>
    <scope>NUCLEOTIDE SEQUENCE</scope>
    <source>
        <strain evidence="6">KMM 9576</strain>
    </source>
</reference>
<evidence type="ECO:0000313" key="6">
    <source>
        <dbReference type="EMBL" id="MDI7920488.1"/>
    </source>
</evidence>
<comment type="similarity">
    <text evidence="2">Belongs to the FdhE family.</text>
</comment>
<proteinExistence type="inferred from homology"/>
<feature type="domain" description="FdhE N-terminal" evidence="3">
    <location>
        <begin position="9"/>
        <end position="171"/>
    </location>
</feature>
<dbReference type="Pfam" id="PF24860">
    <property type="entry name" value="FdhE_C"/>
    <property type="match status" value="1"/>
</dbReference>
<comment type="function">
    <text evidence="2">Necessary for formate dehydrogenase activity.</text>
</comment>
<evidence type="ECO:0000256" key="2">
    <source>
        <dbReference type="HAMAP-Rule" id="MF_00611"/>
    </source>
</evidence>
<dbReference type="Pfam" id="PF24859">
    <property type="entry name" value="FdhE_central"/>
    <property type="match status" value="1"/>
</dbReference>
<name>A0AAE3U1P6_9HYPH</name>
<dbReference type="Proteomes" id="UP001161580">
    <property type="component" value="Unassembled WGS sequence"/>
</dbReference>
<dbReference type="GO" id="GO:0008199">
    <property type="term" value="F:ferric iron binding"/>
    <property type="evidence" value="ECO:0007669"/>
    <property type="project" value="TreeGrafter"/>
</dbReference>
<dbReference type="Pfam" id="PF04216">
    <property type="entry name" value="FdhE_N"/>
    <property type="match status" value="1"/>
</dbReference>
<dbReference type="NCBIfam" id="TIGR01562">
    <property type="entry name" value="FdhE"/>
    <property type="match status" value="1"/>
</dbReference>
<protein>
    <recommendedName>
        <fullName evidence="2">Protein FdhE homolog</fullName>
    </recommendedName>
</protein>
<evidence type="ECO:0000259" key="5">
    <source>
        <dbReference type="Pfam" id="PF24860"/>
    </source>
</evidence>
<dbReference type="GO" id="GO:0005829">
    <property type="term" value="C:cytosol"/>
    <property type="evidence" value="ECO:0007669"/>
    <property type="project" value="TreeGrafter"/>
</dbReference>
<evidence type="ECO:0000256" key="1">
    <source>
        <dbReference type="ARBA" id="ARBA00022490"/>
    </source>
</evidence>
<evidence type="ECO:0000259" key="4">
    <source>
        <dbReference type="Pfam" id="PF24859"/>
    </source>
</evidence>